<organism evidence="1 2">
    <name type="scientific">Sporolactobacillus putidus</name>
    <dbReference type="NCBI Taxonomy" id="492735"/>
    <lineage>
        <taxon>Bacteria</taxon>
        <taxon>Bacillati</taxon>
        <taxon>Bacillota</taxon>
        <taxon>Bacilli</taxon>
        <taxon>Bacillales</taxon>
        <taxon>Sporolactobacillaceae</taxon>
        <taxon>Sporolactobacillus</taxon>
    </lineage>
</organism>
<evidence type="ECO:0008006" key="3">
    <source>
        <dbReference type="Google" id="ProtNLM"/>
    </source>
</evidence>
<sequence>MEWKWLANIKEVVKDYSLGEIEGIKKNDKIYCCWNNLMRRTYLSDKYKNWERYKGCTVAQEWHTYSNFRNWYLENYYKVPGHKMELDKDILVKGNKCYSPSTCIFVPHEINSLFTSNSKFRGSFPIGVNKHKDKFMAQINGKGCIGVFNTPEEAFQAYKVAKEKRIKEVADKYREWIPDRVYQAMINWKVKIDD</sequence>
<dbReference type="EMBL" id="BMOK01000007">
    <property type="protein sequence ID" value="GGL55797.1"/>
    <property type="molecule type" value="Genomic_DNA"/>
</dbReference>
<comment type="caution">
    <text evidence="1">The sequence shown here is derived from an EMBL/GenBank/DDBJ whole genome shotgun (WGS) entry which is preliminary data.</text>
</comment>
<reference evidence="1" key="1">
    <citation type="journal article" date="2014" name="Int. J. Syst. Evol. Microbiol.">
        <title>Complete genome sequence of Corynebacterium casei LMG S-19264T (=DSM 44701T), isolated from a smear-ripened cheese.</title>
        <authorList>
            <consortium name="US DOE Joint Genome Institute (JGI-PGF)"/>
            <person name="Walter F."/>
            <person name="Albersmeier A."/>
            <person name="Kalinowski J."/>
            <person name="Ruckert C."/>
        </authorList>
    </citation>
    <scope>NUCLEOTIDE SEQUENCE</scope>
    <source>
        <strain evidence="1">JCM 15325</strain>
    </source>
</reference>
<accession>A0A917S5C1</accession>
<name>A0A917S5C1_9BACL</name>
<evidence type="ECO:0000313" key="2">
    <source>
        <dbReference type="Proteomes" id="UP000654670"/>
    </source>
</evidence>
<evidence type="ECO:0000313" key="1">
    <source>
        <dbReference type="EMBL" id="GGL55797.1"/>
    </source>
</evidence>
<reference evidence="1" key="2">
    <citation type="submission" date="2020-09" db="EMBL/GenBank/DDBJ databases">
        <authorList>
            <person name="Sun Q."/>
            <person name="Ohkuma M."/>
        </authorList>
    </citation>
    <scope>NUCLEOTIDE SEQUENCE</scope>
    <source>
        <strain evidence="1">JCM 15325</strain>
    </source>
</reference>
<dbReference type="RefSeq" id="WP_188802948.1">
    <property type="nucleotide sequence ID" value="NZ_BMOK01000007.1"/>
</dbReference>
<dbReference type="AlphaFoldDB" id="A0A917S5C1"/>
<keyword evidence="2" id="KW-1185">Reference proteome</keyword>
<protein>
    <recommendedName>
        <fullName evidence="3">AP2 domain-containing protein</fullName>
    </recommendedName>
</protein>
<gene>
    <name evidence="1" type="ORF">GCM10007968_19860</name>
</gene>
<dbReference type="Proteomes" id="UP000654670">
    <property type="component" value="Unassembled WGS sequence"/>
</dbReference>
<proteinExistence type="predicted"/>